<organism evidence="2 3">
    <name type="scientific">Cyclobacterium xiamenense</name>
    <dbReference type="NCBI Taxonomy" id="1297121"/>
    <lineage>
        <taxon>Bacteria</taxon>
        <taxon>Pseudomonadati</taxon>
        <taxon>Bacteroidota</taxon>
        <taxon>Cytophagia</taxon>
        <taxon>Cytophagales</taxon>
        <taxon>Cyclobacteriaceae</taxon>
        <taxon>Cyclobacterium</taxon>
    </lineage>
</organism>
<proteinExistence type="predicted"/>
<evidence type="ECO:0000313" key="3">
    <source>
        <dbReference type="Proteomes" id="UP000199403"/>
    </source>
</evidence>
<evidence type="ECO:0000313" key="2">
    <source>
        <dbReference type="EMBL" id="SEJ41318.1"/>
    </source>
</evidence>
<dbReference type="EMBL" id="FNZH01000003">
    <property type="protein sequence ID" value="SEJ41318.1"/>
    <property type="molecule type" value="Genomic_DNA"/>
</dbReference>
<dbReference type="OrthoDB" id="877403at2"/>
<dbReference type="Proteomes" id="UP000199403">
    <property type="component" value="Unassembled WGS sequence"/>
</dbReference>
<feature type="region of interest" description="Disordered" evidence="1">
    <location>
        <begin position="1"/>
        <end position="34"/>
    </location>
</feature>
<accession>A0A1H6YJ17</accession>
<evidence type="ECO:0000256" key="1">
    <source>
        <dbReference type="SAM" id="MobiDB-lite"/>
    </source>
</evidence>
<dbReference type="STRING" id="1416801.SAMN05192553_103763"/>
<protein>
    <submittedName>
        <fullName evidence="2">DNA polymerase-3 subunit gamma/tau</fullName>
    </submittedName>
</protein>
<reference evidence="3" key="1">
    <citation type="submission" date="2016-10" db="EMBL/GenBank/DDBJ databases">
        <authorList>
            <person name="Varghese N."/>
            <person name="Submissions S."/>
        </authorList>
    </citation>
    <scope>NUCLEOTIDE SEQUENCE [LARGE SCALE GENOMIC DNA]</scope>
    <source>
        <strain evidence="3">IBRC-M 10761</strain>
    </source>
</reference>
<sequence length="150" mass="17179">MKDRPVLQVLDETTPEPTPSEEKPANSNRSISEAEVKGVLEEVKQAFKEGHKNMEMALLQQPFEVRLQQIVFLIHGGLQEDLFPKLKPELTGIFRKKLQHPEVEVNFEVKADDLDPVKSLYTSSEKLGYLLKKSPALKEFKNRFGLETDF</sequence>
<dbReference type="AlphaFoldDB" id="A0A1H6YJ17"/>
<name>A0A1H6YJ17_9BACT</name>
<dbReference type="RefSeq" id="WP_092174702.1">
    <property type="nucleotide sequence ID" value="NZ_FNZH01000003.1"/>
</dbReference>
<keyword evidence="3" id="KW-1185">Reference proteome</keyword>
<gene>
    <name evidence="2" type="ORF">SAMN05192553_103763</name>
</gene>